<dbReference type="AlphaFoldDB" id="A0A291RG80"/>
<name>A0A291RG80_9NOCA</name>
<dbReference type="EMBL" id="CP023778">
    <property type="protein sequence ID" value="ATL66134.1"/>
    <property type="molecule type" value="Genomic_DNA"/>
</dbReference>
<accession>A0A291RG80</accession>
<dbReference type="Gene3D" id="3.90.70.10">
    <property type="entry name" value="Cysteine proteinases"/>
    <property type="match status" value="1"/>
</dbReference>
<dbReference type="KEGG" id="ntp:CRH09_07830"/>
<protein>
    <recommendedName>
        <fullName evidence="3">Peptidase C39-like domain-containing protein</fullName>
    </recommendedName>
</protein>
<dbReference type="Pfam" id="PF12385">
    <property type="entry name" value="Peptidase_C70"/>
    <property type="match status" value="1"/>
</dbReference>
<dbReference type="InterPro" id="IPR022118">
    <property type="entry name" value="Peptidase_C70_AvrRpt2"/>
</dbReference>
<proteinExistence type="predicted"/>
<dbReference type="Proteomes" id="UP000221961">
    <property type="component" value="Chromosome"/>
</dbReference>
<reference evidence="1 2" key="1">
    <citation type="submission" date="2017-10" db="EMBL/GenBank/DDBJ databases">
        <title>Comparative genomics between pathogenic Norcardia.</title>
        <authorList>
            <person name="Zeng L."/>
        </authorList>
    </citation>
    <scope>NUCLEOTIDE SEQUENCE [LARGE SCALE GENOMIC DNA]</scope>
    <source>
        <strain evidence="1 2">NC_YFY_NT001</strain>
    </source>
</reference>
<gene>
    <name evidence="1" type="ORF">CRH09_07830</name>
</gene>
<sequence>MHNLAAAVARTRAVGYLPSTIVPEGRIAVGLKWKLIGLLTAVSAVLACGGTAAADPAATDPAPAGQSHGLTVTLGLPRVPEPRSGAFGAQTLPYLQQTQTHDQWCWAADGSSIATYLSRPITQNDYCKLVHGADSAGACPNQQASLEQVAAAFHQIGFDAAVGAPFSMTKVVDEVSANRPVITGIAWTAGGGHAQVIYGYDVSADTITYGDPWPTSRRSVTQTIGSYTQNPDWIWFGEDYGIAPR</sequence>
<evidence type="ECO:0000313" key="2">
    <source>
        <dbReference type="Proteomes" id="UP000221961"/>
    </source>
</evidence>
<evidence type="ECO:0008006" key="3">
    <source>
        <dbReference type="Google" id="ProtNLM"/>
    </source>
</evidence>
<evidence type="ECO:0000313" key="1">
    <source>
        <dbReference type="EMBL" id="ATL66134.1"/>
    </source>
</evidence>
<organism evidence="1 2">
    <name type="scientific">Nocardia terpenica</name>
    <dbReference type="NCBI Taxonomy" id="455432"/>
    <lineage>
        <taxon>Bacteria</taxon>
        <taxon>Bacillati</taxon>
        <taxon>Actinomycetota</taxon>
        <taxon>Actinomycetes</taxon>
        <taxon>Mycobacteriales</taxon>
        <taxon>Nocardiaceae</taxon>
        <taxon>Nocardia</taxon>
    </lineage>
</organism>